<dbReference type="InterPro" id="IPR036144">
    <property type="entry name" value="RibA-like_sf"/>
</dbReference>
<dbReference type="GO" id="GO:0003935">
    <property type="term" value="F:GTP cyclohydrolase II activity"/>
    <property type="evidence" value="ECO:0007669"/>
    <property type="project" value="UniProtKB-UniRule"/>
</dbReference>
<dbReference type="FunFam" id="3.40.50.10990:FF:000001">
    <property type="entry name" value="Riboflavin biosynthesis protein RibBA"/>
    <property type="match status" value="1"/>
</dbReference>
<dbReference type="GO" id="GO:0005525">
    <property type="term" value="F:GTP binding"/>
    <property type="evidence" value="ECO:0007669"/>
    <property type="project" value="UniProtKB-KW"/>
</dbReference>
<dbReference type="SUPFAM" id="SSF142695">
    <property type="entry name" value="RibA-like"/>
    <property type="match status" value="1"/>
</dbReference>
<dbReference type="Gene3D" id="3.40.50.10990">
    <property type="entry name" value="GTP cyclohydrolase II"/>
    <property type="match status" value="1"/>
</dbReference>
<feature type="binding site" evidence="11">
    <location>
        <position position="86"/>
    </location>
    <ligand>
        <name>Zn(2+)</name>
        <dbReference type="ChEBI" id="CHEBI:29105"/>
        <note>catalytic</note>
    </ligand>
</feature>
<comment type="similarity">
    <text evidence="2">In the N-terminal section; belongs to the DHBP synthase family.</text>
</comment>
<reference evidence="14" key="1">
    <citation type="journal article" date="2018" name="Org. Biomol. Chem.">
        <title>Characterization of the N-methyltransferases involved in the biosynthesis of toxoflavin, fervenulin and reumycin from Streptomyces hiroshimensis ATCC53615.</title>
        <authorList>
            <person name="Su C."/>
            <person name="Yan Y."/>
            <person name="Guo X."/>
            <person name="Luo J."/>
            <person name="Liu C."/>
            <person name="Zhang Z."/>
            <person name="Xiang W.S."/>
            <person name="Huang S.X."/>
        </authorList>
    </citation>
    <scope>NUCLEOTIDE SEQUENCE</scope>
    <source>
        <strain evidence="14">ATCC 53615</strain>
    </source>
</reference>
<dbReference type="InterPro" id="IPR032677">
    <property type="entry name" value="GTP_cyclohydro_II"/>
</dbReference>
<evidence type="ECO:0000259" key="13">
    <source>
        <dbReference type="Pfam" id="PF00925"/>
    </source>
</evidence>
<dbReference type="EMBL" id="MK256951">
    <property type="protein sequence ID" value="AZS52698.1"/>
    <property type="molecule type" value="Genomic_DNA"/>
</dbReference>
<comment type="cofactor">
    <cofactor evidence="11">
        <name>Zn(2+)</name>
        <dbReference type="ChEBI" id="CHEBI:29105"/>
    </cofactor>
    <text evidence="11">Binds 1 zinc ion per subunit.</text>
</comment>
<comment type="pathway">
    <text evidence="1 11">Cofactor biosynthesis; riboflavin biosynthesis; 5-amino-6-(D-ribitylamino)uracil from GTP: step 1/4.</text>
</comment>
<protein>
    <recommendedName>
        <fullName evidence="11">GTP cyclohydrolase-2</fullName>
        <ecNumber evidence="11">3.5.4.25</ecNumber>
    </recommendedName>
    <alternativeName>
        <fullName evidence="11">GTP cyclohydrolase II</fullName>
    </alternativeName>
</protein>
<dbReference type="GO" id="GO:0009231">
    <property type="term" value="P:riboflavin biosynthetic process"/>
    <property type="evidence" value="ECO:0007669"/>
    <property type="project" value="UniProtKB-UniRule"/>
</dbReference>
<dbReference type="Pfam" id="PF00925">
    <property type="entry name" value="GTP_cyclohydro2"/>
    <property type="match status" value="1"/>
</dbReference>
<keyword evidence="8 11" id="KW-0342">GTP-binding</keyword>
<keyword evidence="6 11" id="KW-0378">Hydrolase</keyword>
<comment type="function">
    <text evidence="9 11">Catalyzes the conversion of GTP to 2,5-diamino-6-ribosylamino-4(3H)-pyrimidinone 5'-phosphate (DARP), formate and pyrophosphate.</text>
</comment>
<evidence type="ECO:0000256" key="2">
    <source>
        <dbReference type="ARBA" id="ARBA00005520"/>
    </source>
</evidence>
<evidence type="ECO:0000256" key="1">
    <source>
        <dbReference type="ARBA" id="ARBA00004853"/>
    </source>
</evidence>
<sequence>MLALREEAVPKTLNGEDTPLHGASVEPPEGSVGIRARVEIPVQRADGAWTPGQMVTFTGLGDGLEHVAVQFGPIADVPLVRLHSECLTGDVFGSARCDCGPQLTESMQLLAASGGVLLYLRQEGRGIGLYNKLDAYRLQDQGLDTFAANRELNFSDDLRDYRSAAQMLQALGVTRIRLHTNNPDKAAQLASYGIEVVEQVRTGIFRNENNDHYLRAKAEYGGHSIELVEGTA</sequence>
<dbReference type="HAMAP" id="MF_00179">
    <property type="entry name" value="RibA"/>
    <property type="match status" value="1"/>
</dbReference>
<dbReference type="EC" id="3.5.4.25" evidence="11"/>
<comment type="catalytic activity">
    <reaction evidence="10 11">
        <text>GTP + 4 H2O = 2,5-diamino-6-hydroxy-4-(5-phosphoribosylamino)-pyrimidine + formate + 2 phosphate + 3 H(+)</text>
        <dbReference type="Rhea" id="RHEA:23704"/>
        <dbReference type="ChEBI" id="CHEBI:15377"/>
        <dbReference type="ChEBI" id="CHEBI:15378"/>
        <dbReference type="ChEBI" id="CHEBI:15740"/>
        <dbReference type="ChEBI" id="CHEBI:37565"/>
        <dbReference type="ChEBI" id="CHEBI:43474"/>
        <dbReference type="ChEBI" id="CHEBI:58614"/>
        <dbReference type="EC" id="3.5.4.25"/>
    </reaction>
</comment>
<evidence type="ECO:0000256" key="3">
    <source>
        <dbReference type="ARBA" id="ARBA00022619"/>
    </source>
</evidence>
<feature type="binding site" evidence="11">
    <location>
        <position position="145"/>
    </location>
    <ligand>
        <name>GTP</name>
        <dbReference type="ChEBI" id="CHEBI:37565"/>
    </ligand>
</feature>
<evidence type="ECO:0000256" key="10">
    <source>
        <dbReference type="ARBA" id="ARBA00049295"/>
    </source>
</evidence>
<keyword evidence="7 11" id="KW-0862">Zinc</keyword>
<dbReference type="NCBIfam" id="NF001591">
    <property type="entry name" value="PRK00393.1"/>
    <property type="match status" value="1"/>
</dbReference>
<comment type="similarity">
    <text evidence="11">Belongs to the GTP cyclohydrolase II family.</text>
</comment>
<evidence type="ECO:0000256" key="8">
    <source>
        <dbReference type="ARBA" id="ARBA00023134"/>
    </source>
</evidence>
<evidence type="ECO:0000256" key="5">
    <source>
        <dbReference type="ARBA" id="ARBA00022741"/>
    </source>
</evidence>
<feature type="binding site" evidence="11">
    <location>
        <position position="97"/>
    </location>
    <ligand>
        <name>Zn(2+)</name>
        <dbReference type="ChEBI" id="CHEBI:29105"/>
        <note>catalytic</note>
    </ligand>
</feature>
<feature type="active site" description="Nucleophile" evidence="11">
    <location>
        <position position="159"/>
    </location>
</feature>
<dbReference type="InterPro" id="IPR000926">
    <property type="entry name" value="RibA"/>
</dbReference>
<evidence type="ECO:0000256" key="4">
    <source>
        <dbReference type="ARBA" id="ARBA00022723"/>
    </source>
</evidence>
<name>A0A3Q9JNP6_9ACTN</name>
<feature type="binding site" evidence="11">
    <location>
        <position position="180"/>
    </location>
    <ligand>
        <name>GTP</name>
        <dbReference type="ChEBI" id="CHEBI:37565"/>
    </ligand>
</feature>
<dbReference type="UniPathway" id="UPA00275">
    <property type="reaction ID" value="UER00400"/>
</dbReference>
<evidence type="ECO:0000256" key="9">
    <source>
        <dbReference type="ARBA" id="ARBA00043932"/>
    </source>
</evidence>
<feature type="binding site" evidence="11">
    <location>
        <begin position="81"/>
        <end position="85"/>
    </location>
    <ligand>
        <name>GTP</name>
        <dbReference type="ChEBI" id="CHEBI:37565"/>
    </ligand>
</feature>
<keyword evidence="3 11" id="KW-0686">Riboflavin biosynthesis</keyword>
<evidence type="ECO:0000256" key="7">
    <source>
        <dbReference type="ARBA" id="ARBA00022833"/>
    </source>
</evidence>
<keyword evidence="5 11" id="KW-0547">Nucleotide-binding</keyword>
<dbReference type="GO" id="GO:0005829">
    <property type="term" value="C:cytosol"/>
    <property type="evidence" value="ECO:0007669"/>
    <property type="project" value="TreeGrafter"/>
</dbReference>
<evidence type="ECO:0000256" key="12">
    <source>
        <dbReference type="SAM" id="MobiDB-lite"/>
    </source>
</evidence>
<proteinExistence type="inferred from homology"/>
<dbReference type="GO" id="GO:0008270">
    <property type="term" value="F:zinc ion binding"/>
    <property type="evidence" value="ECO:0007669"/>
    <property type="project" value="UniProtKB-UniRule"/>
</dbReference>
<feature type="binding site" evidence="11">
    <location>
        <position position="185"/>
    </location>
    <ligand>
        <name>GTP</name>
        <dbReference type="ChEBI" id="CHEBI:37565"/>
    </ligand>
</feature>
<dbReference type="PANTHER" id="PTHR21327:SF18">
    <property type="entry name" value="3,4-DIHYDROXY-2-BUTANONE 4-PHOSPHATE SYNTHASE"/>
    <property type="match status" value="1"/>
</dbReference>
<feature type="binding site" evidence="11">
    <location>
        <position position="102"/>
    </location>
    <ligand>
        <name>GTP</name>
        <dbReference type="ChEBI" id="CHEBI:37565"/>
    </ligand>
</feature>
<feature type="active site" description="Proton acceptor" evidence="11">
    <location>
        <position position="157"/>
    </location>
</feature>
<dbReference type="AlphaFoldDB" id="A0A3Q9JNP6"/>
<feature type="region of interest" description="Disordered" evidence="12">
    <location>
        <begin position="1"/>
        <end position="29"/>
    </location>
</feature>
<accession>A0A3Q9JNP6</accession>
<gene>
    <name evidence="11" type="primary">ribA</name>
    <name evidence="14" type="ORF">Shi4239</name>
</gene>
<keyword evidence="4 11" id="KW-0479">Metal-binding</keyword>
<dbReference type="CDD" id="cd00641">
    <property type="entry name" value="GTP_cyclohydro2"/>
    <property type="match status" value="1"/>
</dbReference>
<feature type="binding site" evidence="11">
    <location>
        <begin position="123"/>
        <end position="125"/>
    </location>
    <ligand>
        <name>GTP</name>
        <dbReference type="ChEBI" id="CHEBI:37565"/>
    </ligand>
</feature>
<feature type="domain" description="GTP cyclohydrolase II" evidence="13">
    <location>
        <begin position="52"/>
        <end position="200"/>
    </location>
</feature>
<dbReference type="PANTHER" id="PTHR21327">
    <property type="entry name" value="GTP CYCLOHYDROLASE II-RELATED"/>
    <property type="match status" value="1"/>
</dbReference>
<evidence type="ECO:0000256" key="11">
    <source>
        <dbReference type="HAMAP-Rule" id="MF_00179"/>
    </source>
</evidence>
<organism evidence="14">
    <name type="scientific">Streptomyces hiroshimensis</name>
    <dbReference type="NCBI Taxonomy" id="66424"/>
    <lineage>
        <taxon>Bacteria</taxon>
        <taxon>Bacillati</taxon>
        <taxon>Actinomycetota</taxon>
        <taxon>Actinomycetes</taxon>
        <taxon>Kitasatosporales</taxon>
        <taxon>Streptomycetaceae</taxon>
        <taxon>Streptomyces</taxon>
    </lineage>
</organism>
<evidence type="ECO:0000256" key="6">
    <source>
        <dbReference type="ARBA" id="ARBA00022801"/>
    </source>
</evidence>
<evidence type="ECO:0000313" key="14">
    <source>
        <dbReference type="EMBL" id="AZS52698.1"/>
    </source>
</evidence>
<feature type="binding site" evidence="11">
    <location>
        <position position="99"/>
    </location>
    <ligand>
        <name>Zn(2+)</name>
        <dbReference type="ChEBI" id="CHEBI:29105"/>
        <note>catalytic</note>
    </ligand>
</feature>